<reference evidence="2" key="2">
    <citation type="submission" date="2023-01" db="EMBL/GenBank/DDBJ databases">
        <authorList>
            <person name="Petersen C."/>
        </authorList>
    </citation>
    <scope>NUCLEOTIDE SEQUENCE</scope>
    <source>
        <strain evidence="2">IBT 15450</strain>
    </source>
</reference>
<reference evidence="2" key="1">
    <citation type="journal article" date="2023" name="IMA Fungus">
        <title>Comparative genomic study of the Penicillium genus elucidates a diverse pangenome and 15 lateral gene transfer events.</title>
        <authorList>
            <person name="Petersen C."/>
            <person name="Sorensen T."/>
            <person name="Nielsen M.R."/>
            <person name="Sondergaard T.E."/>
            <person name="Sorensen J.L."/>
            <person name="Fitzpatrick D.A."/>
            <person name="Frisvad J.C."/>
            <person name="Nielsen K.L."/>
        </authorList>
    </citation>
    <scope>NUCLEOTIDE SEQUENCE</scope>
    <source>
        <strain evidence="2">IBT 15450</strain>
    </source>
</reference>
<feature type="compositionally biased region" description="Polar residues" evidence="1">
    <location>
        <begin position="19"/>
        <end position="28"/>
    </location>
</feature>
<sequence length="60" mass="6602">MPTLIVSQYVLYELDIDTPSTATASHSGVTGRPQKPPIRESRRKQPPHASDAPPRYATTN</sequence>
<organism evidence="2 3">
    <name type="scientific">Penicillium canescens</name>
    <dbReference type="NCBI Taxonomy" id="5083"/>
    <lineage>
        <taxon>Eukaryota</taxon>
        <taxon>Fungi</taxon>
        <taxon>Dikarya</taxon>
        <taxon>Ascomycota</taxon>
        <taxon>Pezizomycotina</taxon>
        <taxon>Eurotiomycetes</taxon>
        <taxon>Eurotiomycetidae</taxon>
        <taxon>Eurotiales</taxon>
        <taxon>Aspergillaceae</taxon>
        <taxon>Penicillium</taxon>
    </lineage>
</organism>
<dbReference type="EMBL" id="JAQJZL010000006">
    <property type="protein sequence ID" value="KAJ6039094.1"/>
    <property type="molecule type" value="Genomic_DNA"/>
</dbReference>
<accession>A0AAD6IAT3</accession>
<feature type="region of interest" description="Disordered" evidence="1">
    <location>
        <begin position="19"/>
        <end position="60"/>
    </location>
</feature>
<comment type="caution">
    <text evidence="2">The sequence shown here is derived from an EMBL/GenBank/DDBJ whole genome shotgun (WGS) entry which is preliminary data.</text>
</comment>
<name>A0AAD6IAT3_PENCN</name>
<proteinExistence type="predicted"/>
<gene>
    <name evidence="2" type="ORF">N7460_007126</name>
</gene>
<dbReference type="AlphaFoldDB" id="A0AAD6IAT3"/>
<evidence type="ECO:0000256" key="1">
    <source>
        <dbReference type="SAM" id="MobiDB-lite"/>
    </source>
</evidence>
<dbReference type="Proteomes" id="UP001219568">
    <property type="component" value="Unassembled WGS sequence"/>
</dbReference>
<evidence type="ECO:0000313" key="2">
    <source>
        <dbReference type="EMBL" id="KAJ6039094.1"/>
    </source>
</evidence>
<evidence type="ECO:0000313" key="3">
    <source>
        <dbReference type="Proteomes" id="UP001219568"/>
    </source>
</evidence>
<keyword evidence="3" id="KW-1185">Reference proteome</keyword>
<protein>
    <submittedName>
        <fullName evidence="2">Uncharacterized protein</fullName>
    </submittedName>
</protein>